<dbReference type="Gene3D" id="3.50.50.60">
    <property type="entry name" value="FAD/NAD(P)-binding domain"/>
    <property type="match status" value="2"/>
</dbReference>
<keyword evidence="1 3" id="KW-0560">Oxidoreductase</keyword>
<accession>A0ABV7H1L5</accession>
<protein>
    <submittedName>
        <fullName evidence="3">NAD(P)/FAD-dependent oxidoreductase</fullName>
        <ecNumber evidence="3">1.-.-.-</ecNumber>
    </submittedName>
</protein>
<dbReference type="Proteomes" id="UP001595632">
    <property type="component" value="Unassembled WGS sequence"/>
</dbReference>
<dbReference type="InterPro" id="IPR036188">
    <property type="entry name" value="FAD/NAD-bd_sf"/>
</dbReference>
<dbReference type="EC" id="1.-.-.-" evidence="3"/>
<dbReference type="Gene3D" id="3.30.9.10">
    <property type="entry name" value="D-Amino Acid Oxidase, subunit A, domain 2"/>
    <property type="match status" value="2"/>
</dbReference>
<evidence type="ECO:0000256" key="1">
    <source>
        <dbReference type="ARBA" id="ARBA00023002"/>
    </source>
</evidence>
<gene>
    <name evidence="3" type="ORF">ACFOGP_24605</name>
</gene>
<evidence type="ECO:0000259" key="2">
    <source>
        <dbReference type="Pfam" id="PF01266"/>
    </source>
</evidence>
<dbReference type="Pfam" id="PF01266">
    <property type="entry name" value="DAO"/>
    <property type="match status" value="1"/>
</dbReference>
<dbReference type="RefSeq" id="WP_275634848.1">
    <property type="nucleotide sequence ID" value="NZ_JARGYD010000012.1"/>
</dbReference>
<dbReference type="InterPro" id="IPR006076">
    <property type="entry name" value="FAD-dep_OxRdtase"/>
</dbReference>
<dbReference type="SUPFAM" id="SSF51971">
    <property type="entry name" value="Nucleotide-binding domain"/>
    <property type="match status" value="1"/>
</dbReference>
<name>A0ABV7H1L5_9RHOB</name>
<comment type="caution">
    <text evidence="3">The sequence shown here is derived from an EMBL/GenBank/DDBJ whole genome shotgun (WGS) entry which is preliminary data.</text>
</comment>
<evidence type="ECO:0000313" key="3">
    <source>
        <dbReference type="EMBL" id="MFC3145927.1"/>
    </source>
</evidence>
<feature type="domain" description="FAD dependent oxidoreductase" evidence="2">
    <location>
        <begin position="5"/>
        <end position="330"/>
    </location>
</feature>
<dbReference type="PANTHER" id="PTHR13847:SF289">
    <property type="entry name" value="GLYCINE OXIDASE"/>
    <property type="match status" value="1"/>
</dbReference>
<reference evidence="4" key="1">
    <citation type="journal article" date="2019" name="Int. J. Syst. Evol. Microbiol.">
        <title>The Global Catalogue of Microorganisms (GCM) 10K type strain sequencing project: providing services to taxonomists for standard genome sequencing and annotation.</title>
        <authorList>
            <consortium name="The Broad Institute Genomics Platform"/>
            <consortium name="The Broad Institute Genome Sequencing Center for Infectious Disease"/>
            <person name="Wu L."/>
            <person name="Ma J."/>
        </authorList>
    </citation>
    <scope>NUCLEOTIDE SEQUENCE [LARGE SCALE GENOMIC DNA]</scope>
    <source>
        <strain evidence="4">KCTC 52366</strain>
    </source>
</reference>
<dbReference type="PANTHER" id="PTHR13847">
    <property type="entry name" value="SARCOSINE DEHYDROGENASE-RELATED"/>
    <property type="match status" value="1"/>
</dbReference>
<dbReference type="EMBL" id="JBHRTB010000010">
    <property type="protein sequence ID" value="MFC3145927.1"/>
    <property type="molecule type" value="Genomic_DNA"/>
</dbReference>
<evidence type="ECO:0000313" key="4">
    <source>
        <dbReference type="Proteomes" id="UP001595632"/>
    </source>
</evidence>
<keyword evidence="4" id="KW-1185">Reference proteome</keyword>
<sequence>MAMADVTVMGAGIFGVSVAYACARRGAKVQVIETRGLAAGASGGIVGALAPHVPENWNPKKQFQLESLLMQPAFWARVKEESNVATGYARLGRLQPLADDRAVALARQREGTAAELWGDAAEWRVIDAVEAGDWRPDSPTGLYVWDTLTARAAPRAACASLWWAANKAYKAQLSYDPMPQRGKVVWATGYEGLAELGLALGRNVGTGVKGQAVEFRLDAADRPQVFADGLHIVPHYDGTVAIGSTSERDFDDPETTDDQCDALIEKARAVFPPLRDAPETRRWAGVRPRARSRAPMLGAWPDRDGHFVANGGFKIGFGMAPKVGEVMADLVLEGRDGIPDGFRVEDSL</sequence>
<organism evidence="3 4">
    <name type="scientific">Psychromarinibacter halotolerans</name>
    <dbReference type="NCBI Taxonomy" id="1775175"/>
    <lineage>
        <taxon>Bacteria</taxon>
        <taxon>Pseudomonadati</taxon>
        <taxon>Pseudomonadota</taxon>
        <taxon>Alphaproteobacteria</taxon>
        <taxon>Rhodobacterales</taxon>
        <taxon>Paracoccaceae</taxon>
        <taxon>Psychromarinibacter</taxon>
    </lineage>
</organism>
<proteinExistence type="predicted"/>
<dbReference type="GO" id="GO:0016491">
    <property type="term" value="F:oxidoreductase activity"/>
    <property type="evidence" value="ECO:0007669"/>
    <property type="project" value="UniProtKB-KW"/>
</dbReference>